<comment type="caution">
    <text evidence="1">The sequence shown here is derived from an EMBL/GenBank/DDBJ whole genome shotgun (WGS) entry which is preliminary data.</text>
</comment>
<gene>
    <name evidence="1" type="ORF">V3330_00385</name>
</gene>
<protein>
    <submittedName>
        <fullName evidence="1">Uncharacterized protein</fullName>
    </submittedName>
</protein>
<dbReference type="EMBL" id="JAZHOG010000001">
    <property type="protein sequence ID" value="MEJ8566062.1"/>
    <property type="molecule type" value="Genomic_DNA"/>
</dbReference>
<organism evidence="1 2">
    <name type="scientific">Elongatibacter sediminis</name>
    <dbReference type="NCBI Taxonomy" id="3119006"/>
    <lineage>
        <taxon>Bacteria</taxon>
        <taxon>Pseudomonadati</taxon>
        <taxon>Pseudomonadota</taxon>
        <taxon>Gammaproteobacteria</taxon>
        <taxon>Chromatiales</taxon>
        <taxon>Wenzhouxiangellaceae</taxon>
        <taxon>Elongatibacter</taxon>
    </lineage>
</organism>
<dbReference type="Gene3D" id="3.40.630.30">
    <property type="match status" value="1"/>
</dbReference>
<dbReference type="Proteomes" id="UP001359886">
    <property type="component" value="Unassembled WGS sequence"/>
</dbReference>
<evidence type="ECO:0000313" key="2">
    <source>
        <dbReference type="Proteomes" id="UP001359886"/>
    </source>
</evidence>
<dbReference type="RefSeq" id="WP_354693386.1">
    <property type="nucleotide sequence ID" value="NZ_JAZHOG010000001.1"/>
</dbReference>
<proteinExistence type="predicted"/>
<sequence length="57" mass="6604">MCHSIEDYIRAVTDGRVKDRFLPLYRRLGFMFATPLAGYEPDHGSLDYCIFSCRELG</sequence>
<name>A0AAW9R8Y6_9GAMM</name>
<dbReference type="AlphaFoldDB" id="A0AAW9R8Y6"/>
<keyword evidence="2" id="KW-1185">Reference proteome</keyword>
<reference evidence="1 2" key="1">
    <citation type="submission" date="2024-02" db="EMBL/GenBank/DDBJ databases">
        <title>A novel Wenzhouxiangellaceae bacterium, isolated from coastal sediments.</title>
        <authorList>
            <person name="Du Z.-J."/>
            <person name="Ye Y.-Q."/>
            <person name="Zhang X.-Y."/>
        </authorList>
    </citation>
    <scope>NUCLEOTIDE SEQUENCE [LARGE SCALE GENOMIC DNA]</scope>
    <source>
        <strain evidence="1 2">CH-27</strain>
    </source>
</reference>
<evidence type="ECO:0000313" key="1">
    <source>
        <dbReference type="EMBL" id="MEJ8566062.1"/>
    </source>
</evidence>
<accession>A0AAW9R8Y6</accession>